<reference evidence="2 3" key="1">
    <citation type="journal article" date="2016" name="Mol. Biol. Evol.">
        <title>Comparative Genomics of Early-Diverging Mushroom-Forming Fungi Provides Insights into the Origins of Lignocellulose Decay Capabilities.</title>
        <authorList>
            <person name="Nagy L.G."/>
            <person name="Riley R."/>
            <person name="Tritt A."/>
            <person name="Adam C."/>
            <person name="Daum C."/>
            <person name="Floudas D."/>
            <person name="Sun H."/>
            <person name="Yadav J.S."/>
            <person name="Pangilinan J."/>
            <person name="Larsson K.H."/>
            <person name="Matsuura K."/>
            <person name="Barry K."/>
            <person name="Labutti K."/>
            <person name="Kuo R."/>
            <person name="Ohm R.A."/>
            <person name="Bhattacharya S.S."/>
            <person name="Shirouzu T."/>
            <person name="Yoshinaga Y."/>
            <person name="Martin F.M."/>
            <person name="Grigoriev I.V."/>
            <person name="Hibbett D.S."/>
        </authorList>
    </citation>
    <scope>NUCLEOTIDE SEQUENCE [LARGE SCALE GENOMIC DNA]</scope>
    <source>
        <strain evidence="2 3">CBS 109695</strain>
    </source>
</reference>
<evidence type="ECO:0000313" key="3">
    <source>
        <dbReference type="Proteomes" id="UP000076532"/>
    </source>
</evidence>
<dbReference type="EMBL" id="KV417486">
    <property type="protein sequence ID" value="KZP32322.1"/>
    <property type="molecule type" value="Genomic_DNA"/>
</dbReference>
<feature type="region of interest" description="Disordered" evidence="1">
    <location>
        <begin position="197"/>
        <end position="218"/>
    </location>
</feature>
<gene>
    <name evidence="2" type="ORF">FIBSPDRAFT_515456</name>
</gene>
<dbReference type="Proteomes" id="UP000076532">
    <property type="component" value="Unassembled WGS sequence"/>
</dbReference>
<protein>
    <submittedName>
        <fullName evidence="2">Uncharacterized protein</fullName>
    </submittedName>
</protein>
<name>A0A166V3S5_9AGAM</name>
<accession>A0A166V3S5</accession>
<dbReference type="AlphaFoldDB" id="A0A166V3S5"/>
<keyword evidence="3" id="KW-1185">Reference proteome</keyword>
<feature type="region of interest" description="Disordered" evidence="1">
    <location>
        <begin position="145"/>
        <end position="167"/>
    </location>
</feature>
<feature type="compositionally biased region" description="Basic residues" evidence="1">
    <location>
        <begin position="155"/>
        <end position="164"/>
    </location>
</feature>
<sequence length="218" mass="24142">MLGASPGSFWWPQKCLSQSQNGDGQKWLWLRTLCASSGIKSQTLACPMFPAPPFHCPHAFASRIILARFSSGGFLFYMARPSASAHLGSLLATLRLLHFTIAHIAFPDIHLSINISHSLHTRTHTGLIELADVLRQINGLFPRWPPQASPTPAHTSHHRAHHPRPPTIDLWNIPSSAHRSLALIISHNRRTRLHSIPSIVPHHPNHPMTLVTPASHAS</sequence>
<organism evidence="2 3">
    <name type="scientific">Athelia psychrophila</name>
    <dbReference type="NCBI Taxonomy" id="1759441"/>
    <lineage>
        <taxon>Eukaryota</taxon>
        <taxon>Fungi</taxon>
        <taxon>Dikarya</taxon>
        <taxon>Basidiomycota</taxon>
        <taxon>Agaricomycotina</taxon>
        <taxon>Agaricomycetes</taxon>
        <taxon>Agaricomycetidae</taxon>
        <taxon>Atheliales</taxon>
        <taxon>Atheliaceae</taxon>
        <taxon>Athelia</taxon>
    </lineage>
</organism>
<evidence type="ECO:0000256" key="1">
    <source>
        <dbReference type="SAM" id="MobiDB-lite"/>
    </source>
</evidence>
<evidence type="ECO:0000313" key="2">
    <source>
        <dbReference type="EMBL" id="KZP32322.1"/>
    </source>
</evidence>
<proteinExistence type="predicted"/>